<dbReference type="Pfam" id="PF00004">
    <property type="entry name" value="AAA"/>
    <property type="match status" value="1"/>
</dbReference>
<dbReference type="InterPro" id="IPR025753">
    <property type="entry name" value="AAA_N_dom"/>
</dbReference>
<feature type="domain" description="AAA+ ATPase" evidence="7">
    <location>
        <begin position="251"/>
        <end position="394"/>
    </location>
</feature>
<evidence type="ECO:0000313" key="9">
    <source>
        <dbReference type="Proteomes" id="UP001341840"/>
    </source>
</evidence>
<evidence type="ECO:0000256" key="6">
    <source>
        <dbReference type="RuleBase" id="RU003651"/>
    </source>
</evidence>
<dbReference type="InterPro" id="IPR027417">
    <property type="entry name" value="P-loop_NTPase"/>
</dbReference>
<dbReference type="InterPro" id="IPR003593">
    <property type="entry name" value="AAA+_ATPase"/>
</dbReference>
<evidence type="ECO:0000256" key="3">
    <source>
        <dbReference type="ARBA" id="ARBA00022801"/>
    </source>
</evidence>
<comment type="cofactor">
    <cofactor evidence="1">
        <name>Mg(2+)</name>
        <dbReference type="ChEBI" id="CHEBI:18420"/>
    </cofactor>
</comment>
<dbReference type="InterPro" id="IPR058017">
    <property type="entry name" value="At3g28540-like_C"/>
</dbReference>
<accession>A0ABU6ZG51</accession>
<dbReference type="Gene3D" id="3.40.50.300">
    <property type="entry name" value="P-loop containing nucleotide triphosphate hydrolases"/>
    <property type="match status" value="1"/>
</dbReference>
<dbReference type="PROSITE" id="PS00674">
    <property type="entry name" value="AAA"/>
    <property type="match status" value="1"/>
</dbReference>
<dbReference type="SMART" id="SM00382">
    <property type="entry name" value="AAA"/>
    <property type="match status" value="1"/>
</dbReference>
<dbReference type="InterPro" id="IPR003960">
    <property type="entry name" value="ATPase_AAA_CS"/>
</dbReference>
<dbReference type="InterPro" id="IPR003959">
    <property type="entry name" value="ATPase_AAA_core"/>
</dbReference>
<dbReference type="Pfam" id="PF25568">
    <property type="entry name" value="AAA_lid_At3g28540"/>
    <property type="match status" value="1"/>
</dbReference>
<organism evidence="8 9">
    <name type="scientific">Stylosanthes scabra</name>
    <dbReference type="NCBI Taxonomy" id="79078"/>
    <lineage>
        <taxon>Eukaryota</taxon>
        <taxon>Viridiplantae</taxon>
        <taxon>Streptophyta</taxon>
        <taxon>Embryophyta</taxon>
        <taxon>Tracheophyta</taxon>
        <taxon>Spermatophyta</taxon>
        <taxon>Magnoliopsida</taxon>
        <taxon>eudicotyledons</taxon>
        <taxon>Gunneridae</taxon>
        <taxon>Pentapetalae</taxon>
        <taxon>rosids</taxon>
        <taxon>fabids</taxon>
        <taxon>Fabales</taxon>
        <taxon>Fabaceae</taxon>
        <taxon>Papilionoideae</taxon>
        <taxon>50 kb inversion clade</taxon>
        <taxon>dalbergioids sensu lato</taxon>
        <taxon>Dalbergieae</taxon>
        <taxon>Pterocarpus clade</taxon>
        <taxon>Stylosanthes</taxon>
    </lineage>
</organism>
<keyword evidence="6" id="KW-0547">Nucleotide-binding</keyword>
<keyword evidence="9" id="KW-1185">Reference proteome</keyword>
<dbReference type="EMBL" id="JASCZI010272196">
    <property type="protein sequence ID" value="MED6220948.1"/>
    <property type="molecule type" value="Genomic_DNA"/>
</dbReference>
<dbReference type="CDD" id="cd19510">
    <property type="entry name" value="RecA-like_BCS1"/>
    <property type="match status" value="1"/>
</dbReference>
<dbReference type="Proteomes" id="UP001341840">
    <property type="component" value="Unassembled WGS sequence"/>
</dbReference>
<comment type="similarity">
    <text evidence="2">Belongs to the AAA ATPase family. BCS1 subfamily.</text>
</comment>
<keyword evidence="4" id="KW-0460">Magnesium</keyword>
<dbReference type="SUPFAM" id="SSF52540">
    <property type="entry name" value="P-loop containing nucleoside triphosphate hydrolases"/>
    <property type="match status" value="1"/>
</dbReference>
<keyword evidence="6" id="KW-0067">ATP-binding</keyword>
<dbReference type="Gene3D" id="6.10.280.40">
    <property type="match status" value="1"/>
</dbReference>
<dbReference type="Pfam" id="PF14363">
    <property type="entry name" value="AAA_assoc"/>
    <property type="match status" value="1"/>
</dbReference>
<comment type="caution">
    <text evidence="8">The sequence shown here is derived from an EMBL/GenBank/DDBJ whole genome shotgun (WGS) entry which is preliminary data.</text>
</comment>
<comment type="catalytic activity">
    <reaction evidence="5">
        <text>ATP + H2O = ADP + phosphate + H(+)</text>
        <dbReference type="Rhea" id="RHEA:13065"/>
        <dbReference type="ChEBI" id="CHEBI:15377"/>
        <dbReference type="ChEBI" id="CHEBI:15378"/>
        <dbReference type="ChEBI" id="CHEBI:30616"/>
        <dbReference type="ChEBI" id="CHEBI:43474"/>
        <dbReference type="ChEBI" id="CHEBI:456216"/>
    </reaction>
</comment>
<evidence type="ECO:0000256" key="4">
    <source>
        <dbReference type="ARBA" id="ARBA00022842"/>
    </source>
</evidence>
<keyword evidence="3" id="KW-0378">Hydrolase</keyword>
<protein>
    <recommendedName>
        <fullName evidence="7">AAA+ ATPase domain-containing protein</fullName>
    </recommendedName>
</protein>
<reference evidence="8 9" key="1">
    <citation type="journal article" date="2023" name="Plants (Basel)">
        <title>Bridging the Gap: Combining Genomics and Transcriptomics Approaches to Understand Stylosanthes scabra, an Orphan Legume from the Brazilian Caatinga.</title>
        <authorList>
            <person name="Ferreira-Neto J.R.C."/>
            <person name="da Silva M.D."/>
            <person name="Binneck E."/>
            <person name="de Melo N.F."/>
            <person name="da Silva R.H."/>
            <person name="de Melo A.L.T.M."/>
            <person name="Pandolfi V."/>
            <person name="Bustamante F.O."/>
            <person name="Brasileiro-Vidal A.C."/>
            <person name="Benko-Iseppon A.M."/>
        </authorList>
    </citation>
    <scope>NUCLEOTIDE SEQUENCE [LARGE SCALE GENOMIC DNA]</scope>
    <source>
        <tissue evidence="8">Leaves</tissue>
    </source>
</reference>
<sequence length="482" mass="54952">MFPTKELPAAASSFFSAYASVAATTMLVRSTLNQFIPQPVRSYLHSLLRRYLFAPPSSTTLSLIIDHYYTSGFAPNQLFEAAEIYLSTKIGSSTNRLRISKTPRQKNLTVTIDNGQVISDKFDDVMLTWRVGDIVDPIGTQKQQQQKRHLELTFKKEFKDKVLDSYLPHVLERAAQIKNQERVLKLYSHHCPFNYDDKQEGGRGFWGSVKLEHPSTFETLAMDPAMKKAIVEDLDRFVRRKEFYRRVGKAWKRGYLLYGPPGTGKSTLVAAMANYLKFDIYDLELSSVNSNQDLRRALLSTSNRSILVIEDIDCSAESMDRRSTQDNHLQNFDYIGKPSRKLSLSGLLNCIDGLWSSFGDERIIVLTTNHKEKLDPALLRPGRMDVHINMSYCSPQAFKLLASNYLGLPHTCPHPFYREVHGLLDTTEATPAEVAEELMKTDDPTLALQGLASFLKRKRLPQLEENQIKEDQQCHQKKFKSS</sequence>
<evidence type="ECO:0000313" key="8">
    <source>
        <dbReference type="EMBL" id="MED6220948.1"/>
    </source>
</evidence>
<gene>
    <name evidence="8" type="ORF">PIB30_049704</name>
</gene>
<name>A0ABU6ZG51_9FABA</name>
<evidence type="ECO:0000256" key="1">
    <source>
        <dbReference type="ARBA" id="ARBA00001946"/>
    </source>
</evidence>
<evidence type="ECO:0000256" key="2">
    <source>
        <dbReference type="ARBA" id="ARBA00007448"/>
    </source>
</evidence>
<dbReference type="PANTHER" id="PTHR23070">
    <property type="entry name" value="BCS1 AAA-TYPE ATPASE"/>
    <property type="match status" value="1"/>
</dbReference>
<proteinExistence type="inferred from homology"/>
<evidence type="ECO:0000256" key="5">
    <source>
        <dbReference type="ARBA" id="ARBA00049360"/>
    </source>
</evidence>
<dbReference type="InterPro" id="IPR050747">
    <property type="entry name" value="Mitochondrial_chaperone_BCS1"/>
</dbReference>
<evidence type="ECO:0000259" key="7">
    <source>
        <dbReference type="SMART" id="SM00382"/>
    </source>
</evidence>